<keyword evidence="3" id="KW-1185">Reference proteome</keyword>
<evidence type="ECO:0000313" key="3">
    <source>
        <dbReference type="Proteomes" id="UP000007319"/>
    </source>
</evidence>
<feature type="compositionally biased region" description="Basic residues" evidence="1">
    <location>
        <begin position="62"/>
        <end position="81"/>
    </location>
</feature>
<dbReference type="EMBL" id="HE577328">
    <property type="protein sequence ID" value="CCD01149.1"/>
    <property type="molecule type" value="Genomic_DNA"/>
</dbReference>
<evidence type="ECO:0000256" key="1">
    <source>
        <dbReference type="SAM" id="MobiDB-lite"/>
    </source>
</evidence>
<feature type="region of interest" description="Disordered" evidence="1">
    <location>
        <begin position="61"/>
        <end position="97"/>
    </location>
</feature>
<geneLocation type="plasmid" evidence="2 3">
    <name>AZOBR_p1</name>
</geneLocation>
<name>A0A9P1JWM0_9PROT</name>
<dbReference type="Proteomes" id="UP000007319">
    <property type="component" value="Plasmid AZOBR_p1"/>
</dbReference>
<protein>
    <submittedName>
        <fullName evidence="2">Uncharacterized protein</fullName>
    </submittedName>
</protein>
<sequence>MGRLLDGVSNGGHAGWEVGGHGTARLPFTLVGNGPLTTTEPAIIPGCGRAAARPVPASVRVSSHHRTVTQGRHHSRLHSARKTSAITASRHDRERAHADTTGALGNRGAARLRGPSAVRVQPGAGPVRGDGRKARSGLPAELGDRFHAYGSYNADLRRDATGHTLSAGLRYRWQGTESGFGSERRSGASPCRVAGCAAWEAAR</sequence>
<dbReference type="SUPFAM" id="SSF103515">
    <property type="entry name" value="Autotransporter"/>
    <property type="match status" value="1"/>
</dbReference>
<dbReference type="InterPro" id="IPR036709">
    <property type="entry name" value="Autotransporte_beta_dom_sf"/>
</dbReference>
<dbReference type="AlphaFoldDB" id="A0A9P1JWM0"/>
<evidence type="ECO:0000313" key="2">
    <source>
        <dbReference type="EMBL" id="CCD01149.1"/>
    </source>
</evidence>
<keyword evidence="2" id="KW-0614">Plasmid</keyword>
<dbReference type="KEGG" id="abs:AZOBR_p1160002"/>
<reference evidence="2 3" key="1">
    <citation type="journal article" date="2011" name="PLoS Genet.">
        <title>Azospirillum genomes reveal transition of bacteria from aquatic to terrestrial environments.</title>
        <authorList>
            <person name="Wisniewski-Dye F."/>
            <person name="Borziak K."/>
            <person name="Khalsa-Moyers G."/>
            <person name="Alexandre G."/>
            <person name="Sukharnikov L.O."/>
            <person name="Wuichet K."/>
            <person name="Hurst G.B."/>
            <person name="McDonald W.H."/>
            <person name="Robertson J.S."/>
            <person name="Barbe V."/>
            <person name="Calteau A."/>
            <person name="Rouy Z."/>
            <person name="Mangenot S."/>
            <person name="Prigent-Combaret C."/>
            <person name="Normand P."/>
            <person name="Boyer M."/>
            <person name="Siguier P."/>
            <person name="Dessaux Y."/>
            <person name="Elmerich C."/>
            <person name="Condemine G."/>
            <person name="Krishnen G."/>
            <person name="Kennedy I."/>
            <person name="Paterson A.H."/>
            <person name="Gonzalez V."/>
            <person name="Mavingui P."/>
            <person name="Zhulin I.B."/>
        </authorList>
    </citation>
    <scope>NUCLEOTIDE SEQUENCE [LARGE SCALE GENOMIC DNA]</scope>
    <source>
        <strain evidence="2 3">Sp245</strain>
    </source>
</reference>
<feature type="region of interest" description="Disordered" evidence="1">
    <location>
        <begin position="118"/>
        <end position="138"/>
    </location>
</feature>
<gene>
    <name evidence="2" type="ORF">AZOBR_p1160002</name>
</gene>
<organism evidence="2 3">
    <name type="scientific">Azospirillum baldaniorum</name>
    <dbReference type="NCBI Taxonomy" id="1064539"/>
    <lineage>
        <taxon>Bacteria</taxon>
        <taxon>Pseudomonadati</taxon>
        <taxon>Pseudomonadota</taxon>
        <taxon>Alphaproteobacteria</taxon>
        <taxon>Rhodospirillales</taxon>
        <taxon>Azospirillaceae</taxon>
        <taxon>Azospirillum</taxon>
    </lineage>
</organism>
<proteinExistence type="predicted"/>
<accession>A0A9P1JWM0</accession>